<feature type="compositionally biased region" description="Polar residues" evidence="5">
    <location>
        <begin position="297"/>
        <end position="307"/>
    </location>
</feature>
<reference evidence="7 8" key="1">
    <citation type="journal article" date="2018" name="Evol. Lett.">
        <title>Horizontal gene cluster transfer increased hallucinogenic mushroom diversity.</title>
        <authorList>
            <person name="Reynolds H.T."/>
            <person name="Vijayakumar V."/>
            <person name="Gluck-Thaler E."/>
            <person name="Korotkin H.B."/>
            <person name="Matheny P.B."/>
            <person name="Slot J.C."/>
        </authorList>
    </citation>
    <scope>NUCLEOTIDE SEQUENCE [LARGE SCALE GENOMIC DNA]</scope>
    <source>
        <strain evidence="7 8">2629</strain>
    </source>
</reference>
<name>A0A409YUZ2_9AGAR</name>
<organism evidence="7 8">
    <name type="scientific">Panaeolus cyanescens</name>
    <dbReference type="NCBI Taxonomy" id="181874"/>
    <lineage>
        <taxon>Eukaryota</taxon>
        <taxon>Fungi</taxon>
        <taxon>Dikarya</taxon>
        <taxon>Basidiomycota</taxon>
        <taxon>Agaricomycotina</taxon>
        <taxon>Agaricomycetes</taxon>
        <taxon>Agaricomycetidae</taxon>
        <taxon>Agaricales</taxon>
        <taxon>Agaricineae</taxon>
        <taxon>Galeropsidaceae</taxon>
        <taxon>Panaeolus</taxon>
    </lineage>
</organism>
<evidence type="ECO:0000256" key="5">
    <source>
        <dbReference type="SAM" id="MobiDB-lite"/>
    </source>
</evidence>
<evidence type="ECO:0000313" key="7">
    <source>
        <dbReference type="EMBL" id="PPR06789.1"/>
    </source>
</evidence>
<keyword evidence="3" id="KW-0418">Kinase</keyword>
<evidence type="ECO:0000313" key="8">
    <source>
        <dbReference type="Proteomes" id="UP000284842"/>
    </source>
</evidence>
<feature type="region of interest" description="Disordered" evidence="5">
    <location>
        <begin position="296"/>
        <end position="334"/>
    </location>
</feature>
<feature type="compositionally biased region" description="Low complexity" evidence="5">
    <location>
        <begin position="208"/>
        <end position="226"/>
    </location>
</feature>
<protein>
    <recommendedName>
        <fullName evidence="1">receptor protein-tyrosine kinase</fullName>
        <ecNumber evidence="1">2.7.10.1</ecNumber>
    </recommendedName>
</protein>
<keyword evidence="6" id="KW-0812">Transmembrane</keyword>
<sequence length="445" mass="48385">MNFDDPSYECILDGESIPINKPLTFPENNWILCSAEGLKTDKEHNITVRATVRTMTFYFDRVQYIPSNNSDFDTSAWLLFGADHPSVTYDSGWSNFRDIGRYTTTNGASAEISYFGRSLIFSGAVPSDFAIAATTAEYAVDDGKPTPFRLAGLPSSQSMEQYNQAFFQTPLLPQGQHTLKITYRGDNATTPLTHSFFMVQRDPIIPSTGDTDAAAGNNTASNSSGTQDDRHDKSRTGIAGIVGGVVGGMVLMGLLIGLIIWFRRHRRVQRRKAQYRALEIEDAIVGPIDPFVDNEWDPSTSLSRPSMSTPPGPSYPMLTTSNSVSSISGSRTAQLTDATSMRLSDSHGSGPQRHTVFLVTNADPGETQALATSMYTSPYPSGKKGKGLEVFTYSEGAESSLNNPSSSSTPYSPIVVRHEDSGIRLGPRPTDERAVVDIPPSYTPG</sequence>
<accession>A0A409YUZ2</accession>
<evidence type="ECO:0000256" key="4">
    <source>
        <dbReference type="ARBA" id="ARBA00023137"/>
    </source>
</evidence>
<keyword evidence="2" id="KW-0808">Transferase</keyword>
<dbReference type="EMBL" id="NHTK01000579">
    <property type="protein sequence ID" value="PPR06789.1"/>
    <property type="molecule type" value="Genomic_DNA"/>
</dbReference>
<dbReference type="AlphaFoldDB" id="A0A409YUZ2"/>
<dbReference type="Proteomes" id="UP000284842">
    <property type="component" value="Unassembled WGS sequence"/>
</dbReference>
<feature type="transmembrane region" description="Helical" evidence="6">
    <location>
        <begin position="238"/>
        <end position="262"/>
    </location>
</feature>
<proteinExistence type="predicted"/>
<feature type="region of interest" description="Disordered" evidence="5">
    <location>
        <begin position="420"/>
        <end position="445"/>
    </location>
</feature>
<keyword evidence="8" id="KW-1185">Reference proteome</keyword>
<dbReference type="Gene3D" id="2.60.120.260">
    <property type="entry name" value="Galactose-binding domain-like"/>
    <property type="match status" value="1"/>
</dbReference>
<keyword evidence="4" id="KW-0829">Tyrosine-protein kinase</keyword>
<evidence type="ECO:0000256" key="2">
    <source>
        <dbReference type="ARBA" id="ARBA00022679"/>
    </source>
</evidence>
<evidence type="ECO:0000256" key="1">
    <source>
        <dbReference type="ARBA" id="ARBA00011902"/>
    </source>
</evidence>
<feature type="compositionally biased region" description="Low complexity" evidence="5">
    <location>
        <begin position="321"/>
        <end position="330"/>
    </location>
</feature>
<evidence type="ECO:0000256" key="3">
    <source>
        <dbReference type="ARBA" id="ARBA00022777"/>
    </source>
</evidence>
<dbReference type="STRING" id="181874.A0A409YUZ2"/>
<comment type="caution">
    <text evidence="7">The sequence shown here is derived from an EMBL/GenBank/DDBJ whole genome shotgun (WGS) entry which is preliminary data.</text>
</comment>
<dbReference type="InterPro" id="IPR044912">
    <property type="entry name" value="Egfr_JX_dom"/>
</dbReference>
<dbReference type="Gene3D" id="6.10.250.2930">
    <property type="match status" value="1"/>
</dbReference>
<keyword evidence="6" id="KW-0472">Membrane</keyword>
<dbReference type="OrthoDB" id="3265734at2759"/>
<keyword evidence="6" id="KW-1133">Transmembrane helix</keyword>
<feature type="region of interest" description="Disordered" evidence="5">
    <location>
        <begin position="207"/>
        <end position="234"/>
    </location>
</feature>
<evidence type="ECO:0000256" key="6">
    <source>
        <dbReference type="SAM" id="Phobius"/>
    </source>
</evidence>
<dbReference type="EC" id="2.7.10.1" evidence="1"/>
<dbReference type="GO" id="GO:0004714">
    <property type="term" value="F:transmembrane receptor protein tyrosine kinase activity"/>
    <property type="evidence" value="ECO:0007669"/>
    <property type="project" value="UniProtKB-EC"/>
</dbReference>
<dbReference type="InParanoid" id="A0A409YUZ2"/>
<gene>
    <name evidence="7" type="ORF">CVT24_011289</name>
</gene>